<keyword evidence="3" id="KW-1003">Cell membrane</keyword>
<evidence type="ECO:0000256" key="4">
    <source>
        <dbReference type="ARBA" id="ARBA00022692"/>
    </source>
</evidence>
<dbReference type="PANTHER" id="PTHR33932:SF4">
    <property type="entry name" value="NA(+)_H(+) ANTIPORTER SUBUNIT B"/>
    <property type="match status" value="1"/>
</dbReference>
<feature type="domain" description="Na+/H+ antiporter MnhB subunit-related protein" evidence="8">
    <location>
        <begin position="9"/>
        <end position="131"/>
    </location>
</feature>
<reference evidence="9 10" key="1">
    <citation type="journal article" date="2019" name="Front. Microbiol.">
        <title>Thermoanaerosceptrum fracticalcis gen. nov. sp. nov., a Novel Fumarate-Fermenting Microorganism From a Deep Fractured Carbonate Aquifer of the US Great Basin.</title>
        <authorList>
            <person name="Hamilton-Brehm S.D."/>
            <person name="Stewart L.E."/>
            <person name="Zavarin M."/>
            <person name="Caldwell M."/>
            <person name="Lawson P.A."/>
            <person name="Onstott T.C."/>
            <person name="Grzymski J."/>
            <person name="Neveux I."/>
            <person name="Lollar B.S."/>
            <person name="Russell C.E."/>
            <person name="Moser D.P."/>
        </authorList>
    </citation>
    <scope>NUCLEOTIDE SEQUENCE [LARGE SCALE GENOMIC DNA]</scope>
    <source>
        <strain evidence="9 10">DRI-13</strain>
    </source>
</reference>
<evidence type="ECO:0000256" key="5">
    <source>
        <dbReference type="ARBA" id="ARBA00022989"/>
    </source>
</evidence>
<evidence type="ECO:0000256" key="6">
    <source>
        <dbReference type="ARBA" id="ARBA00023136"/>
    </source>
</evidence>
<evidence type="ECO:0000256" key="1">
    <source>
        <dbReference type="ARBA" id="ARBA00004651"/>
    </source>
</evidence>
<dbReference type="InterPro" id="IPR050622">
    <property type="entry name" value="CPA3_antiporter_subunitB"/>
</dbReference>
<dbReference type="Proteomes" id="UP000515847">
    <property type="component" value="Chromosome"/>
</dbReference>
<evidence type="ECO:0000256" key="2">
    <source>
        <dbReference type="ARBA" id="ARBA00009425"/>
    </source>
</evidence>
<accession>A0A7G6E4R1</accession>
<keyword evidence="6 7" id="KW-0472">Membrane</keyword>
<dbReference type="EMBL" id="CP045798">
    <property type="protein sequence ID" value="QNB47065.1"/>
    <property type="molecule type" value="Genomic_DNA"/>
</dbReference>
<feature type="transmembrane region" description="Helical" evidence="7">
    <location>
        <begin position="38"/>
        <end position="56"/>
    </location>
</feature>
<feature type="transmembrane region" description="Helical" evidence="7">
    <location>
        <begin position="111"/>
        <end position="134"/>
    </location>
</feature>
<dbReference type="KEGG" id="tfr:BR63_12550"/>
<dbReference type="AlphaFoldDB" id="A0A7G6E4R1"/>
<comment type="similarity">
    <text evidence="2">Belongs to the CPA3 antiporters (TC 2.A.63) subunit B family.</text>
</comment>
<evidence type="ECO:0000313" key="9">
    <source>
        <dbReference type="EMBL" id="QNB47065.1"/>
    </source>
</evidence>
<sequence length="143" mass="15533">MNRKFGTIILDTAFRYLVPFILVYGMYVLMHGEYSPGGGFQAGALFGIAVVLGRLIQGEEAMLNISGNTAIILAGIGTFIYGFIGVLTMLFNGNFLEYGAFPLNMAEADRHALGILGIEIGVTICVMATIIAIFDALTRREEW</sequence>
<dbReference type="Pfam" id="PF04039">
    <property type="entry name" value="MnhB"/>
    <property type="match status" value="1"/>
</dbReference>
<feature type="transmembrane region" description="Helical" evidence="7">
    <location>
        <begin position="68"/>
        <end position="91"/>
    </location>
</feature>
<evidence type="ECO:0000256" key="3">
    <source>
        <dbReference type="ARBA" id="ARBA00022475"/>
    </source>
</evidence>
<protein>
    <submittedName>
        <fullName evidence="9">Cation:proton antiporter</fullName>
    </submittedName>
</protein>
<evidence type="ECO:0000313" key="10">
    <source>
        <dbReference type="Proteomes" id="UP000515847"/>
    </source>
</evidence>
<comment type="subcellular location">
    <subcellularLocation>
        <location evidence="1">Cell membrane</location>
        <topology evidence="1">Multi-pass membrane protein</topology>
    </subcellularLocation>
</comment>
<keyword evidence="4 7" id="KW-0812">Transmembrane</keyword>
<proteinExistence type="inferred from homology"/>
<dbReference type="RefSeq" id="WP_034420572.1">
    <property type="nucleotide sequence ID" value="NZ_CP045798.1"/>
</dbReference>
<name>A0A7G6E4R1_THEFR</name>
<keyword evidence="10" id="KW-1185">Reference proteome</keyword>
<dbReference type="GO" id="GO:0005886">
    <property type="term" value="C:plasma membrane"/>
    <property type="evidence" value="ECO:0007669"/>
    <property type="project" value="UniProtKB-SubCell"/>
</dbReference>
<evidence type="ECO:0000259" key="8">
    <source>
        <dbReference type="Pfam" id="PF04039"/>
    </source>
</evidence>
<evidence type="ECO:0000256" key="7">
    <source>
        <dbReference type="SAM" id="Phobius"/>
    </source>
</evidence>
<dbReference type="InterPro" id="IPR007182">
    <property type="entry name" value="MnhB"/>
</dbReference>
<keyword evidence="5 7" id="KW-1133">Transmembrane helix</keyword>
<dbReference type="OrthoDB" id="9798859at2"/>
<gene>
    <name evidence="9" type="ORF">BR63_12550</name>
</gene>
<feature type="transmembrane region" description="Helical" evidence="7">
    <location>
        <begin position="12"/>
        <end position="32"/>
    </location>
</feature>
<organism evidence="9 10">
    <name type="scientific">Thermanaerosceptrum fracticalcis</name>
    <dbReference type="NCBI Taxonomy" id="1712410"/>
    <lineage>
        <taxon>Bacteria</taxon>
        <taxon>Bacillati</taxon>
        <taxon>Bacillota</taxon>
        <taxon>Clostridia</taxon>
        <taxon>Eubacteriales</taxon>
        <taxon>Peptococcaceae</taxon>
        <taxon>Thermanaerosceptrum</taxon>
    </lineage>
</organism>
<dbReference type="PANTHER" id="PTHR33932">
    <property type="entry name" value="NA(+)/H(+) ANTIPORTER SUBUNIT B"/>
    <property type="match status" value="1"/>
</dbReference>